<keyword evidence="1" id="KW-1133">Transmembrane helix</keyword>
<gene>
    <name evidence="3" type="ORF">GCM10009825_22420</name>
</gene>
<feature type="transmembrane region" description="Helical" evidence="1">
    <location>
        <begin position="15"/>
        <end position="35"/>
    </location>
</feature>
<keyword evidence="1" id="KW-0472">Membrane</keyword>
<evidence type="ECO:0000313" key="3">
    <source>
        <dbReference type="EMBL" id="GAA2136855.1"/>
    </source>
</evidence>
<proteinExistence type="predicted"/>
<dbReference type="InterPro" id="IPR003848">
    <property type="entry name" value="DUF218"/>
</dbReference>
<dbReference type="Pfam" id="PF02698">
    <property type="entry name" value="DUF218"/>
    <property type="match status" value="1"/>
</dbReference>
<reference evidence="4" key="1">
    <citation type="journal article" date="2019" name="Int. J. Syst. Evol. Microbiol.">
        <title>The Global Catalogue of Microorganisms (GCM) 10K type strain sequencing project: providing services to taxonomists for standard genome sequencing and annotation.</title>
        <authorList>
            <consortium name="The Broad Institute Genomics Platform"/>
            <consortium name="The Broad Institute Genome Sequencing Center for Infectious Disease"/>
            <person name="Wu L."/>
            <person name="Ma J."/>
        </authorList>
    </citation>
    <scope>NUCLEOTIDE SEQUENCE [LARGE SCALE GENOMIC DNA]</scope>
    <source>
        <strain evidence="4">JCM 15921</strain>
    </source>
</reference>
<sequence>MPPSVAAVNTATRRVLAFAVGSLLLLLIIAVQMFVNVDPLSVHRTDAVIMLGGAASERLPVARQFQAEFHIPVLVISHTDTLGNRAADEACNAAAFPNPDVVCFRPPDLDTRGEARAISRLIEANGWKSVTVVTSSYHVTRAGRLIEQCTTADIQMVASHPDLDFIHWIRRFVIETGGLIDATFWPECANQRAEM</sequence>
<keyword evidence="4" id="KW-1185">Reference proteome</keyword>
<organism evidence="3 4">
    <name type="scientific">Arthrobacter humicola</name>
    <dbReference type="NCBI Taxonomy" id="409291"/>
    <lineage>
        <taxon>Bacteria</taxon>
        <taxon>Bacillati</taxon>
        <taxon>Actinomycetota</taxon>
        <taxon>Actinomycetes</taxon>
        <taxon>Micrococcales</taxon>
        <taxon>Micrococcaceae</taxon>
        <taxon>Arthrobacter</taxon>
    </lineage>
</organism>
<dbReference type="EMBL" id="BAAAQB010000030">
    <property type="protein sequence ID" value="GAA2136855.1"/>
    <property type="molecule type" value="Genomic_DNA"/>
</dbReference>
<name>A0ABP5KXZ8_9MICC</name>
<feature type="domain" description="DUF218" evidence="2">
    <location>
        <begin position="46"/>
        <end position="151"/>
    </location>
</feature>
<accession>A0ABP5KXZ8</accession>
<evidence type="ECO:0000256" key="1">
    <source>
        <dbReference type="SAM" id="Phobius"/>
    </source>
</evidence>
<protein>
    <recommendedName>
        <fullName evidence="2">DUF218 domain-containing protein</fullName>
    </recommendedName>
</protein>
<evidence type="ECO:0000313" key="4">
    <source>
        <dbReference type="Proteomes" id="UP001500102"/>
    </source>
</evidence>
<dbReference type="Proteomes" id="UP001500102">
    <property type="component" value="Unassembled WGS sequence"/>
</dbReference>
<comment type="caution">
    <text evidence="3">The sequence shown here is derived from an EMBL/GenBank/DDBJ whole genome shotgun (WGS) entry which is preliminary data.</text>
</comment>
<keyword evidence="1" id="KW-0812">Transmembrane</keyword>
<evidence type="ECO:0000259" key="2">
    <source>
        <dbReference type="Pfam" id="PF02698"/>
    </source>
</evidence>
<dbReference type="RefSeq" id="WP_344365525.1">
    <property type="nucleotide sequence ID" value="NZ_BAAAQB010000030.1"/>
</dbReference>